<dbReference type="InterPro" id="IPR017932">
    <property type="entry name" value="GATase_2_dom"/>
</dbReference>
<dbReference type="SUPFAM" id="SSF56235">
    <property type="entry name" value="N-terminal nucleophile aminohydrolases (Ntn hydrolases)"/>
    <property type="match status" value="1"/>
</dbReference>
<dbReference type="FunFam" id="3.40.50.10490:FF:000001">
    <property type="entry name" value="Glutamine--fructose-6-phosphate aminotransferase [isomerizing]"/>
    <property type="match status" value="1"/>
</dbReference>
<keyword evidence="4 10" id="KW-0032">Aminotransferase</keyword>
<evidence type="ECO:0000256" key="5">
    <source>
        <dbReference type="ARBA" id="ARBA00022679"/>
    </source>
</evidence>
<dbReference type="CDD" id="cd05008">
    <property type="entry name" value="SIS_GlmS_GlmD_1"/>
    <property type="match status" value="1"/>
</dbReference>
<dbReference type="CDD" id="cd00714">
    <property type="entry name" value="GFAT"/>
    <property type="match status" value="1"/>
</dbReference>
<dbReference type="PROSITE" id="PS51464">
    <property type="entry name" value="SIS"/>
    <property type="match status" value="2"/>
</dbReference>
<dbReference type="GO" id="GO:0097367">
    <property type="term" value="F:carbohydrate derivative binding"/>
    <property type="evidence" value="ECO:0007669"/>
    <property type="project" value="InterPro"/>
</dbReference>
<keyword evidence="11" id="KW-1185">Reference proteome</keyword>
<dbReference type="Gene3D" id="3.60.20.10">
    <property type="entry name" value="Glutamine Phosphoribosylpyrophosphate, subunit 1, domain 1"/>
    <property type="match status" value="1"/>
</dbReference>
<dbReference type="OMA" id="ASEYRYA"/>
<dbReference type="Pfam" id="PF01380">
    <property type="entry name" value="SIS"/>
    <property type="match status" value="2"/>
</dbReference>
<comment type="caution">
    <text evidence="10">The sequence shown here is derived from an EMBL/GenBank/DDBJ whole genome shotgun (WGS) entry which is preliminary data.</text>
</comment>
<keyword evidence="6" id="KW-0677">Repeat</keyword>
<protein>
    <recommendedName>
        <fullName evidence="3">glutamine--fructose-6-phosphate transaminase (isomerizing)</fullName>
        <ecNumber evidence="3">2.6.1.16</ecNumber>
    </recommendedName>
</protein>
<dbReference type="SUPFAM" id="SSF53697">
    <property type="entry name" value="SIS domain"/>
    <property type="match status" value="1"/>
</dbReference>
<dbReference type="NCBIfam" id="NF001484">
    <property type="entry name" value="PRK00331.1"/>
    <property type="match status" value="1"/>
</dbReference>
<reference evidence="11" key="1">
    <citation type="journal article" date="2016" name="Nature">
        <title>The genome of the seagrass Zostera marina reveals angiosperm adaptation to the sea.</title>
        <authorList>
            <person name="Olsen J.L."/>
            <person name="Rouze P."/>
            <person name="Verhelst B."/>
            <person name="Lin Y.-C."/>
            <person name="Bayer T."/>
            <person name="Collen J."/>
            <person name="Dattolo E."/>
            <person name="De Paoli E."/>
            <person name="Dittami S."/>
            <person name="Maumus F."/>
            <person name="Michel G."/>
            <person name="Kersting A."/>
            <person name="Lauritano C."/>
            <person name="Lohaus R."/>
            <person name="Toepel M."/>
            <person name="Tonon T."/>
            <person name="Vanneste K."/>
            <person name="Amirebrahimi M."/>
            <person name="Brakel J."/>
            <person name="Bostroem C."/>
            <person name="Chovatia M."/>
            <person name="Grimwood J."/>
            <person name="Jenkins J.W."/>
            <person name="Jueterbock A."/>
            <person name="Mraz A."/>
            <person name="Stam W.T."/>
            <person name="Tice H."/>
            <person name="Bornberg-Bauer E."/>
            <person name="Green P.J."/>
            <person name="Pearson G.A."/>
            <person name="Procaccini G."/>
            <person name="Duarte C.M."/>
            <person name="Schmutz J."/>
            <person name="Reusch T.B.H."/>
            <person name="Van de Peer Y."/>
        </authorList>
    </citation>
    <scope>NUCLEOTIDE SEQUENCE [LARGE SCALE GENOMIC DNA]</scope>
    <source>
        <strain evidence="11">cv. Finnish</strain>
    </source>
</reference>
<dbReference type="Proteomes" id="UP000036987">
    <property type="component" value="Unassembled WGS sequence"/>
</dbReference>
<dbReference type="AlphaFoldDB" id="A0A0K9NQN7"/>
<proteinExistence type="predicted"/>
<dbReference type="PANTHER" id="PTHR10937">
    <property type="entry name" value="GLUCOSAMINE--FRUCTOSE-6-PHOSPHATE AMINOTRANSFERASE, ISOMERIZING"/>
    <property type="match status" value="1"/>
</dbReference>
<dbReference type="OrthoDB" id="15235at2759"/>
<dbReference type="EMBL" id="LFYR01001803">
    <property type="protein sequence ID" value="KMZ59089.1"/>
    <property type="molecule type" value="Genomic_DNA"/>
</dbReference>
<name>A0A0K9NQN7_ZOSMR</name>
<dbReference type="InterPro" id="IPR029055">
    <property type="entry name" value="Ntn_hydrolases_N"/>
</dbReference>
<gene>
    <name evidence="10" type="ORF">ZOSMA_6G00170</name>
</gene>
<dbReference type="FunFam" id="3.60.20.10:FF:000052">
    <property type="entry name" value="Glutamine--fructose-6-phosphate aminotransferase [isomerizing] 2"/>
    <property type="match status" value="1"/>
</dbReference>
<evidence type="ECO:0000256" key="6">
    <source>
        <dbReference type="ARBA" id="ARBA00022737"/>
    </source>
</evidence>
<organism evidence="10 11">
    <name type="scientific">Zostera marina</name>
    <name type="common">Eelgrass</name>
    <dbReference type="NCBI Taxonomy" id="29655"/>
    <lineage>
        <taxon>Eukaryota</taxon>
        <taxon>Viridiplantae</taxon>
        <taxon>Streptophyta</taxon>
        <taxon>Embryophyta</taxon>
        <taxon>Tracheophyta</taxon>
        <taxon>Spermatophyta</taxon>
        <taxon>Magnoliopsida</taxon>
        <taxon>Liliopsida</taxon>
        <taxon>Zosteraceae</taxon>
        <taxon>Zostera</taxon>
    </lineage>
</organism>
<comment type="catalytic activity">
    <reaction evidence="1">
        <text>D-fructose 6-phosphate + L-glutamine = D-glucosamine 6-phosphate + L-glutamate</text>
        <dbReference type="Rhea" id="RHEA:13237"/>
        <dbReference type="ChEBI" id="CHEBI:29985"/>
        <dbReference type="ChEBI" id="CHEBI:58359"/>
        <dbReference type="ChEBI" id="CHEBI:58725"/>
        <dbReference type="ChEBI" id="CHEBI:61527"/>
        <dbReference type="EC" id="2.6.1.16"/>
    </reaction>
</comment>
<evidence type="ECO:0000259" key="8">
    <source>
        <dbReference type="PROSITE" id="PS51278"/>
    </source>
</evidence>
<evidence type="ECO:0000259" key="9">
    <source>
        <dbReference type="PROSITE" id="PS51464"/>
    </source>
</evidence>
<dbReference type="STRING" id="29655.A0A0K9NQN7"/>
<keyword evidence="5 10" id="KW-0808">Transferase</keyword>
<sequence length="694" mass="76789">MCGIFAYLNYNVARERGYIAEVLFNGLRRLEYRGYDSAGIAIDSNRSGFVGTSKTAESAGIDRNEVSKSNSISIPYNHPLVFRQEGKIDSLVGSFYEEVESLNLNLEEQYSIHAGIAHTRWATHGVPSPKNSHPQSSGVEDEFLVVHNGIITNYEVLKETLIRQGFTFESDTDTEVIPKLAKFVFDKAHDGDGDQTVTFSQVVIEVMRQLEGAYALIFKSPHYPNELIACKRGSILLLGVKELTEDVTTRSLFHDVKTLTRNGKPKELFFSSDLCALVEHTKNYLAIEDNEVVHLKDGCVSIFKFDYVTEKPASIQRALSFLEMEVEQIKKGNYDHFMQKEIHEQPQSLTTTMRGRLKGKSVILGGLKDDIKTIRHSRRIIFIGCGTSYNAALAARPFLEELSGIPVTMEIASDLLDRQGPVYREDTAVFVSQSGETADTLLALDYALENGALCVGITNTVSSTLARKTHCGVHINAGCEIGVASTKAYTSQIVVMIMLALDIGDDKVSTKQRRETIIDGLYNLPNIVREVLKLDTAMKDLAESLMDEKSLLVFGRGYNYATALEGALKVKEVALTHSEGLLAGEMKHGPLALVDETLPVIVIATRDGCFSKQQSVIQQLHARKGRLIVMCSQGDVSLACSTGFCRSIEVPQVEDCLQTVINIIPLQLLSYHLTVLRGYDVDQPRNLAKSVTTQ</sequence>
<dbReference type="InterPro" id="IPR035466">
    <property type="entry name" value="GlmS/AgaS_SIS"/>
</dbReference>
<evidence type="ECO:0000313" key="11">
    <source>
        <dbReference type="Proteomes" id="UP000036987"/>
    </source>
</evidence>
<dbReference type="EC" id="2.6.1.16" evidence="3"/>
<dbReference type="PROSITE" id="PS51278">
    <property type="entry name" value="GATASE_TYPE_2"/>
    <property type="match status" value="1"/>
</dbReference>
<comment type="pathway">
    <text evidence="2">Nucleotide-sugar biosynthesis; UDP-N-acetyl-alpha-D-glucosamine biosynthesis; alpha-D-glucosamine 6-phosphate from D-fructose 6-phosphate: step 1/1.</text>
</comment>
<feature type="domain" description="Glutamine amidotransferase type-2" evidence="8">
    <location>
        <begin position="2"/>
        <end position="298"/>
    </location>
</feature>
<dbReference type="CDD" id="cd05009">
    <property type="entry name" value="SIS_GlmS_GlmD_2"/>
    <property type="match status" value="1"/>
</dbReference>
<dbReference type="GO" id="GO:0006487">
    <property type="term" value="P:protein N-linked glycosylation"/>
    <property type="evidence" value="ECO:0000318"/>
    <property type="project" value="GO_Central"/>
</dbReference>
<dbReference type="InterPro" id="IPR047084">
    <property type="entry name" value="GFAT_N"/>
</dbReference>
<feature type="domain" description="SIS" evidence="9">
    <location>
        <begin position="541"/>
        <end position="684"/>
    </location>
</feature>
<keyword evidence="7" id="KW-0315">Glutamine amidotransferase</keyword>
<dbReference type="InterPro" id="IPR046348">
    <property type="entry name" value="SIS_dom_sf"/>
</dbReference>
<evidence type="ECO:0000256" key="4">
    <source>
        <dbReference type="ARBA" id="ARBA00022576"/>
    </source>
</evidence>
<dbReference type="PANTHER" id="PTHR10937:SF0">
    <property type="entry name" value="GLUTAMINE--FRUCTOSE-6-PHOSPHATE TRANSAMINASE (ISOMERIZING)"/>
    <property type="match status" value="1"/>
</dbReference>
<dbReference type="InterPro" id="IPR001347">
    <property type="entry name" value="SIS_dom"/>
</dbReference>
<evidence type="ECO:0000256" key="1">
    <source>
        <dbReference type="ARBA" id="ARBA00001031"/>
    </source>
</evidence>
<feature type="domain" description="SIS" evidence="9">
    <location>
        <begin position="370"/>
        <end position="509"/>
    </location>
</feature>
<dbReference type="Pfam" id="PF13522">
    <property type="entry name" value="GATase_6"/>
    <property type="match status" value="1"/>
</dbReference>
<evidence type="ECO:0000256" key="2">
    <source>
        <dbReference type="ARBA" id="ARBA00004775"/>
    </source>
</evidence>
<dbReference type="Gene3D" id="3.40.50.10490">
    <property type="entry name" value="Glucose-6-phosphate isomerase like protein, domain 1"/>
    <property type="match status" value="2"/>
</dbReference>
<evidence type="ECO:0000256" key="3">
    <source>
        <dbReference type="ARBA" id="ARBA00012916"/>
    </source>
</evidence>
<dbReference type="GO" id="GO:0004360">
    <property type="term" value="F:glutamine-fructose-6-phosphate transaminase (isomerizing) activity"/>
    <property type="evidence" value="ECO:0000318"/>
    <property type="project" value="GO_Central"/>
</dbReference>
<accession>A0A0K9NQN7</accession>
<evidence type="ECO:0000313" key="10">
    <source>
        <dbReference type="EMBL" id="KMZ59089.1"/>
    </source>
</evidence>
<dbReference type="GO" id="GO:0006047">
    <property type="term" value="P:UDP-N-acetylglucosamine metabolic process"/>
    <property type="evidence" value="ECO:0000318"/>
    <property type="project" value="GO_Central"/>
</dbReference>
<dbReference type="GO" id="GO:0006002">
    <property type="term" value="P:fructose 6-phosphate metabolic process"/>
    <property type="evidence" value="ECO:0000318"/>
    <property type="project" value="GO_Central"/>
</dbReference>
<dbReference type="InterPro" id="IPR035490">
    <property type="entry name" value="GlmS/FrlB_SIS"/>
</dbReference>
<evidence type="ECO:0000256" key="7">
    <source>
        <dbReference type="ARBA" id="ARBA00022962"/>
    </source>
</evidence>